<gene>
    <name evidence="1" type="ORF">RMAR00112_LOCUS29156</name>
</gene>
<accession>A0A7S3A5F4</accession>
<protein>
    <submittedName>
        <fullName evidence="1">Uncharacterized protein</fullName>
    </submittedName>
</protein>
<evidence type="ECO:0000313" key="1">
    <source>
        <dbReference type="EMBL" id="CAE0061090.1"/>
    </source>
</evidence>
<proteinExistence type="predicted"/>
<organism evidence="1">
    <name type="scientific">Rhodosorus marinus</name>
    <dbReference type="NCBI Taxonomy" id="101924"/>
    <lineage>
        <taxon>Eukaryota</taxon>
        <taxon>Rhodophyta</taxon>
        <taxon>Stylonematophyceae</taxon>
        <taxon>Stylonematales</taxon>
        <taxon>Stylonemataceae</taxon>
        <taxon>Rhodosorus</taxon>
    </lineage>
</organism>
<sequence length="109" mass="12717">MKWLSGLLRRFIGGKSFGSVGGWDLLMIIIVRLFGSSHHQYEQSRRQTIEFPEQTSSQGLRSQWDRSQKTIDHPLWLVLKLFVKSWYGYGEETFPNKGRIPEHPSVPLE</sequence>
<dbReference type="AlphaFoldDB" id="A0A7S3A5F4"/>
<reference evidence="1" key="1">
    <citation type="submission" date="2021-01" db="EMBL/GenBank/DDBJ databases">
        <authorList>
            <person name="Corre E."/>
            <person name="Pelletier E."/>
            <person name="Niang G."/>
            <person name="Scheremetjew M."/>
            <person name="Finn R."/>
            <person name="Kale V."/>
            <person name="Holt S."/>
            <person name="Cochrane G."/>
            <person name="Meng A."/>
            <person name="Brown T."/>
            <person name="Cohen L."/>
        </authorList>
    </citation>
    <scope>NUCLEOTIDE SEQUENCE</scope>
    <source>
        <strain evidence="1">CCMP 769</strain>
    </source>
</reference>
<name>A0A7S3A5F4_9RHOD</name>
<dbReference type="EMBL" id="HBHW01037920">
    <property type="protein sequence ID" value="CAE0061090.1"/>
    <property type="molecule type" value="Transcribed_RNA"/>
</dbReference>